<evidence type="ECO:0000313" key="10">
    <source>
        <dbReference type="EMBL" id="GLJ63015.1"/>
    </source>
</evidence>
<keyword evidence="4 8" id="KW-0812">Transmembrane</keyword>
<dbReference type="InterPro" id="IPR017475">
    <property type="entry name" value="EPS_sugar_tfrase"/>
</dbReference>
<dbReference type="Pfam" id="PF02397">
    <property type="entry name" value="Bac_transf"/>
    <property type="match status" value="1"/>
</dbReference>
<keyword evidence="11" id="KW-1185">Reference proteome</keyword>
<evidence type="ECO:0000256" key="2">
    <source>
        <dbReference type="ARBA" id="ARBA00006464"/>
    </source>
</evidence>
<evidence type="ECO:0000259" key="9">
    <source>
        <dbReference type="Pfam" id="PF02397"/>
    </source>
</evidence>
<keyword evidence="5 8" id="KW-1133">Transmembrane helix</keyword>
<evidence type="ECO:0000256" key="6">
    <source>
        <dbReference type="ARBA" id="ARBA00023136"/>
    </source>
</evidence>
<feature type="transmembrane region" description="Helical" evidence="8">
    <location>
        <begin position="325"/>
        <end position="348"/>
    </location>
</feature>
<evidence type="ECO:0000256" key="3">
    <source>
        <dbReference type="ARBA" id="ARBA00022679"/>
    </source>
</evidence>
<dbReference type="InterPro" id="IPR003362">
    <property type="entry name" value="Bact_transf"/>
</dbReference>
<dbReference type="EMBL" id="BSEJ01000022">
    <property type="protein sequence ID" value="GLJ63015.1"/>
    <property type="molecule type" value="Genomic_DNA"/>
</dbReference>
<keyword evidence="3" id="KW-0808">Transferase</keyword>
<feature type="region of interest" description="Disordered" evidence="7">
    <location>
        <begin position="20"/>
        <end position="42"/>
    </location>
</feature>
<feature type="transmembrane region" description="Helical" evidence="8">
    <location>
        <begin position="157"/>
        <end position="179"/>
    </location>
</feature>
<feature type="transmembrane region" description="Helical" evidence="8">
    <location>
        <begin position="131"/>
        <end position="151"/>
    </location>
</feature>
<accession>A0A9W6H5M9</accession>
<comment type="caution">
    <text evidence="10">The sequence shown here is derived from an EMBL/GenBank/DDBJ whole genome shotgun (WGS) entry which is preliminary data.</text>
</comment>
<dbReference type="AlphaFoldDB" id="A0A9W6H5M9"/>
<feature type="transmembrane region" description="Helical" evidence="8">
    <location>
        <begin position="93"/>
        <end position="119"/>
    </location>
</feature>
<name>A0A9W6H5M9_9MICO</name>
<evidence type="ECO:0000313" key="11">
    <source>
        <dbReference type="Proteomes" id="UP001142462"/>
    </source>
</evidence>
<dbReference type="PANTHER" id="PTHR30576">
    <property type="entry name" value="COLANIC BIOSYNTHESIS UDP-GLUCOSE LIPID CARRIER TRANSFERASE"/>
    <property type="match status" value="1"/>
</dbReference>
<evidence type="ECO:0000256" key="1">
    <source>
        <dbReference type="ARBA" id="ARBA00004141"/>
    </source>
</evidence>
<evidence type="ECO:0000256" key="8">
    <source>
        <dbReference type="SAM" id="Phobius"/>
    </source>
</evidence>
<evidence type="ECO:0000256" key="4">
    <source>
        <dbReference type="ARBA" id="ARBA00022692"/>
    </source>
</evidence>
<reference evidence="10" key="1">
    <citation type="journal article" date="2014" name="Int. J. Syst. Evol. Microbiol.">
        <title>Complete genome sequence of Corynebacterium casei LMG S-19264T (=DSM 44701T), isolated from a smear-ripened cheese.</title>
        <authorList>
            <consortium name="US DOE Joint Genome Institute (JGI-PGF)"/>
            <person name="Walter F."/>
            <person name="Albersmeier A."/>
            <person name="Kalinowski J."/>
            <person name="Ruckert C."/>
        </authorList>
    </citation>
    <scope>NUCLEOTIDE SEQUENCE</scope>
    <source>
        <strain evidence="10">VKM Ac-1020</strain>
    </source>
</reference>
<feature type="compositionally biased region" description="Low complexity" evidence="7">
    <location>
        <begin position="20"/>
        <end position="29"/>
    </location>
</feature>
<gene>
    <name evidence="10" type="ORF">GCM10017576_31460</name>
</gene>
<reference evidence="10" key="2">
    <citation type="submission" date="2023-01" db="EMBL/GenBank/DDBJ databases">
        <authorList>
            <person name="Sun Q."/>
            <person name="Evtushenko L."/>
        </authorList>
    </citation>
    <scope>NUCLEOTIDE SEQUENCE</scope>
    <source>
        <strain evidence="10">VKM Ac-1020</strain>
    </source>
</reference>
<comment type="subcellular location">
    <subcellularLocation>
        <location evidence="1">Membrane</location>
        <topology evidence="1">Multi-pass membrane protein</topology>
    </subcellularLocation>
</comment>
<comment type="similarity">
    <text evidence="2">Belongs to the bacterial sugar transferase family.</text>
</comment>
<dbReference type="GO" id="GO:0016780">
    <property type="term" value="F:phosphotransferase activity, for other substituted phosphate groups"/>
    <property type="evidence" value="ECO:0007669"/>
    <property type="project" value="TreeGrafter"/>
</dbReference>
<keyword evidence="6 8" id="KW-0472">Membrane</keyword>
<feature type="domain" description="Bacterial sugar transferase" evidence="9">
    <location>
        <begin position="320"/>
        <end position="507"/>
    </location>
</feature>
<dbReference type="PANTHER" id="PTHR30576:SF10">
    <property type="entry name" value="SLL5057 PROTEIN"/>
    <property type="match status" value="1"/>
</dbReference>
<evidence type="ECO:0000256" key="5">
    <source>
        <dbReference type="ARBA" id="ARBA00022989"/>
    </source>
</evidence>
<evidence type="ECO:0000256" key="7">
    <source>
        <dbReference type="SAM" id="MobiDB-lite"/>
    </source>
</evidence>
<organism evidence="10 11">
    <name type="scientific">Microbacterium barkeri</name>
    <dbReference type="NCBI Taxonomy" id="33917"/>
    <lineage>
        <taxon>Bacteria</taxon>
        <taxon>Bacillati</taxon>
        <taxon>Actinomycetota</taxon>
        <taxon>Actinomycetes</taxon>
        <taxon>Micrococcales</taxon>
        <taxon>Microbacteriaceae</taxon>
        <taxon>Microbacterium</taxon>
    </lineage>
</organism>
<sequence>MTVLERALVLAPSSRLVSPSRASREAAPAIRTPRMAPSLERRRRLERRHTARVLLSDAGVVALAALVAGAVSSTGPSTATTLAARGTLAPSSAVVAPALPVLFAVALGLFWWIGLAIAAPRSIHDTRGRELARVAAVTLDVFGLLGLGLVVTGAPAICAQLFVAAPIGLAGLLAARTIWRRRLTAERAAGLRVSRALVTGRPSDVARVSSTITGSDASGYRVVGAVEFDEAPRTQAAAMHIAQEAARRDADAVIVASTAASDADFVKRLGWCLEGTAAELIVANGVMDVARARMSLDAVGGLPLVRLRMPEYDGGALVLKRAFDIVVSTVALAGIALITPVIALAIALDSPGPVFFTQERVGRDGRTFRLVKFRSMRTTAEAELAQLRAQNEGAGPLFKLRRDPRVTRVGRFLRHYSLDELPQFWNVLVGDMSVVGPRPPLPSEVLAYDDATVRRLYVKPGITGPWQIGGRSDLSWQESVRIDLGYVENWSLQDDISIMWRTVRVMVRPKGAY</sequence>
<dbReference type="GO" id="GO:0016020">
    <property type="term" value="C:membrane"/>
    <property type="evidence" value="ECO:0007669"/>
    <property type="project" value="UniProtKB-SubCell"/>
</dbReference>
<protein>
    <recommendedName>
        <fullName evidence="9">Bacterial sugar transferase domain-containing protein</fullName>
    </recommendedName>
</protein>
<proteinExistence type="inferred from homology"/>
<dbReference type="NCBIfam" id="TIGR03025">
    <property type="entry name" value="EPS_sugtrans"/>
    <property type="match status" value="1"/>
</dbReference>
<dbReference type="Proteomes" id="UP001142462">
    <property type="component" value="Unassembled WGS sequence"/>
</dbReference>
<feature type="transmembrane region" description="Helical" evidence="8">
    <location>
        <begin position="51"/>
        <end position="73"/>
    </location>
</feature>
<dbReference type="RefSeq" id="WP_271174695.1">
    <property type="nucleotide sequence ID" value="NZ_BSEJ01000022.1"/>
</dbReference>